<comment type="caution">
    <text evidence="2">The sequence shown here is derived from an EMBL/GenBank/DDBJ whole genome shotgun (WGS) entry which is preliminary data.</text>
</comment>
<dbReference type="PANTHER" id="PTHR34180">
    <property type="entry name" value="PEPTIDASE C45"/>
    <property type="match status" value="1"/>
</dbReference>
<accession>A0A644Y294</accession>
<dbReference type="Gene3D" id="3.60.60.10">
    <property type="entry name" value="Penicillin V Acylase, Chain A"/>
    <property type="match status" value="1"/>
</dbReference>
<dbReference type="PANTHER" id="PTHR34180:SF1">
    <property type="entry name" value="BETA-ALANYL-DOPAMINE_CARCININE HYDROLASE"/>
    <property type="match status" value="1"/>
</dbReference>
<protein>
    <recommendedName>
        <fullName evidence="1">Peptidase C45 hydrolase domain-containing protein</fullName>
    </recommendedName>
</protein>
<dbReference type="InterPro" id="IPR005079">
    <property type="entry name" value="Peptidase_C45_hydrolase"/>
</dbReference>
<evidence type="ECO:0000313" key="2">
    <source>
        <dbReference type="EMBL" id="MPM22138.1"/>
    </source>
</evidence>
<dbReference type="Pfam" id="PF03417">
    <property type="entry name" value="AAT"/>
    <property type="match status" value="1"/>
</dbReference>
<gene>
    <name evidence="2" type="ORF">SDC9_68589</name>
</gene>
<sequence>MKAYFAYLTGTPFENGAASGRHYKEGLQSVAPRFAEKMNNPVYAAATKRIMELTEGALPVYVEECRGRAAGAGLDFEVFWAMMCTELNRLSSGCTSMVAKRADGSTVIAHNEDEEDLPGFLSIAKIKTDYGWWCTSDIYNMPFGNGYSWNSHGILKTINYTHEPVPDPTGIPRYFAQRHISEASSLEDFKKRCLEFKWGSGFHAFVVDAKTGESMSVEGSIDGMNFVVVDRFAVHTNHYLYGHYKDNVCTSGNGNHTVFRRLFAMDKLRDLLDSGADPDVNSLRDILNFRDPQGRDEYSLFLPYKESGNVTIGGIGFDTRRPDKIDLLFQPLGERYDANWDLSDILG</sequence>
<organism evidence="2">
    <name type="scientific">bioreactor metagenome</name>
    <dbReference type="NCBI Taxonomy" id="1076179"/>
    <lineage>
        <taxon>unclassified sequences</taxon>
        <taxon>metagenomes</taxon>
        <taxon>ecological metagenomes</taxon>
    </lineage>
</organism>
<evidence type="ECO:0000259" key="1">
    <source>
        <dbReference type="Pfam" id="PF03417"/>
    </source>
</evidence>
<feature type="domain" description="Peptidase C45 hydrolase" evidence="1">
    <location>
        <begin position="104"/>
        <end position="278"/>
    </location>
</feature>
<reference evidence="2" key="1">
    <citation type="submission" date="2019-08" db="EMBL/GenBank/DDBJ databases">
        <authorList>
            <person name="Kucharzyk K."/>
            <person name="Murdoch R.W."/>
            <person name="Higgins S."/>
            <person name="Loffler F."/>
        </authorList>
    </citation>
    <scope>NUCLEOTIDE SEQUENCE</scope>
</reference>
<dbReference type="EMBL" id="VSSQ01003744">
    <property type="protein sequence ID" value="MPM22138.1"/>
    <property type="molecule type" value="Genomic_DNA"/>
</dbReference>
<proteinExistence type="predicted"/>
<dbReference type="InterPro" id="IPR047794">
    <property type="entry name" value="C45_proenzyme-like"/>
</dbReference>
<dbReference type="Gene3D" id="1.10.10.2120">
    <property type="match status" value="1"/>
</dbReference>
<name>A0A644Y294_9ZZZZ</name>
<dbReference type="AlphaFoldDB" id="A0A644Y294"/>
<dbReference type="InterPro" id="IPR047801">
    <property type="entry name" value="Peptidase_C45"/>
</dbReference>
<dbReference type="NCBIfam" id="NF040521">
    <property type="entry name" value="C45_proenzyme"/>
    <property type="match status" value="1"/>
</dbReference>